<dbReference type="Pfam" id="PF00196">
    <property type="entry name" value="GerE"/>
    <property type="match status" value="1"/>
</dbReference>
<dbReference type="PROSITE" id="PS00622">
    <property type="entry name" value="HTH_LUXR_1"/>
    <property type="match status" value="1"/>
</dbReference>
<comment type="caution">
    <text evidence="8">The sequence shown here is derived from an EMBL/GenBank/DDBJ whole genome shotgun (WGS) entry which is preliminary data.</text>
</comment>
<dbReference type="RefSeq" id="WP_344717989.1">
    <property type="nucleotide sequence ID" value="NZ_BAAAYG010000003.1"/>
</dbReference>
<dbReference type="PRINTS" id="PR00038">
    <property type="entry name" value="HTHLUXR"/>
</dbReference>
<dbReference type="PANTHER" id="PTHR43214:SF24">
    <property type="entry name" value="TRANSCRIPTIONAL REGULATORY PROTEIN NARL-RELATED"/>
    <property type="match status" value="1"/>
</dbReference>
<evidence type="ECO:0000256" key="1">
    <source>
        <dbReference type="ARBA" id="ARBA00022553"/>
    </source>
</evidence>
<dbReference type="Gene3D" id="3.40.50.2300">
    <property type="match status" value="1"/>
</dbReference>
<keyword evidence="3" id="KW-0238">DNA-binding</keyword>
<accession>A0ABP6R942</accession>
<gene>
    <name evidence="8" type="ORF">GCM10020260_05750</name>
</gene>
<dbReference type="SUPFAM" id="SSF52172">
    <property type="entry name" value="CheY-like"/>
    <property type="match status" value="1"/>
</dbReference>
<dbReference type="PANTHER" id="PTHR43214">
    <property type="entry name" value="TWO-COMPONENT RESPONSE REGULATOR"/>
    <property type="match status" value="1"/>
</dbReference>
<dbReference type="EMBL" id="BAAAYG010000003">
    <property type="protein sequence ID" value="GAA3280949.1"/>
    <property type="molecule type" value="Genomic_DNA"/>
</dbReference>
<dbReference type="InterPro" id="IPR058245">
    <property type="entry name" value="NreC/VraR/RcsB-like_REC"/>
</dbReference>
<organism evidence="8 9">
    <name type="scientific">Nesterenkonia halobia</name>
    <dbReference type="NCBI Taxonomy" id="37922"/>
    <lineage>
        <taxon>Bacteria</taxon>
        <taxon>Bacillati</taxon>
        <taxon>Actinomycetota</taxon>
        <taxon>Actinomycetes</taxon>
        <taxon>Micrococcales</taxon>
        <taxon>Micrococcaceae</taxon>
        <taxon>Nesterenkonia</taxon>
    </lineage>
</organism>
<evidence type="ECO:0000313" key="9">
    <source>
        <dbReference type="Proteomes" id="UP001501736"/>
    </source>
</evidence>
<name>A0ABP6R942_9MICC</name>
<dbReference type="Proteomes" id="UP001501736">
    <property type="component" value="Unassembled WGS sequence"/>
</dbReference>
<evidence type="ECO:0000259" key="6">
    <source>
        <dbReference type="PROSITE" id="PS50043"/>
    </source>
</evidence>
<protein>
    <submittedName>
        <fullName evidence="8">Response regulator transcription factor</fullName>
    </submittedName>
</protein>
<dbReference type="InterPro" id="IPR001789">
    <property type="entry name" value="Sig_transdc_resp-reg_receiver"/>
</dbReference>
<proteinExistence type="predicted"/>
<feature type="domain" description="HTH luxR-type" evidence="6">
    <location>
        <begin position="157"/>
        <end position="222"/>
    </location>
</feature>
<evidence type="ECO:0000256" key="5">
    <source>
        <dbReference type="PROSITE-ProRule" id="PRU00169"/>
    </source>
</evidence>
<keyword evidence="2" id="KW-0805">Transcription regulation</keyword>
<feature type="modified residue" description="4-aspartylphosphate" evidence="5">
    <location>
        <position position="73"/>
    </location>
</feature>
<reference evidence="9" key="1">
    <citation type="journal article" date="2019" name="Int. J. Syst. Evol. Microbiol.">
        <title>The Global Catalogue of Microorganisms (GCM) 10K type strain sequencing project: providing services to taxonomists for standard genome sequencing and annotation.</title>
        <authorList>
            <consortium name="The Broad Institute Genomics Platform"/>
            <consortium name="The Broad Institute Genome Sequencing Center for Infectious Disease"/>
            <person name="Wu L."/>
            <person name="Ma J."/>
        </authorList>
    </citation>
    <scope>NUCLEOTIDE SEQUENCE [LARGE SCALE GENOMIC DNA]</scope>
    <source>
        <strain evidence="9">JCM 11483</strain>
    </source>
</reference>
<evidence type="ECO:0000256" key="4">
    <source>
        <dbReference type="ARBA" id="ARBA00023163"/>
    </source>
</evidence>
<dbReference type="CDD" id="cd06170">
    <property type="entry name" value="LuxR_C_like"/>
    <property type="match status" value="1"/>
</dbReference>
<dbReference type="CDD" id="cd17535">
    <property type="entry name" value="REC_NarL-like"/>
    <property type="match status" value="1"/>
</dbReference>
<dbReference type="PROSITE" id="PS50110">
    <property type="entry name" value="RESPONSE_REGULATORY"/>
    <property type="match status" value="1"/>
</dbReference>
<keyword evidence="9" id="KW-1185">Reference proteome</keyword>
<dbReference type="SMART" id="SM00421">
    <property type="entry name" value="HTH_LUXR"/>
    <property type="match status" value="1"/>
</dbReference>
<keyword evidence="1 5" id="KW-0597">Phosphoprotein</keyword>
<dbReference type="InterPro" id="IPR000792">
    <property type="entry name" value="Tscrpt_reg_LuxR_C"/>
</dbReference>
<feature type="domain" description="Response regulatory" evidence="7">
    <location>
        <begin position="17"/>
        <end position="139"/>
    </location>
</feature>
<dbReference type="InterPro" id="IPR011006">
    <property type="entry name" value="CheY-like_superfamily"/>
</dbReference>
<evidence type="ECO:0000256" key="2">
    <source>
        <dbReference type="ARBA" id="ARBA00023015"/>
    </source>
</evidence>
<evidence type="ECO:0000259" key="7">
    <source>
        <dbReference type="PROSITE" id="PS50110"/>
    </source>
</evidence>
<dbReference type="Pfam" id="PF00072">
    <property type="entry name" value="Response_reg"/>
    <property type="match status" value="1"/>
</dbReference>
<keyword evidence="4" id="KW-0804">Transcription</keyword>
<dbReference type="SMART" id="SM00448">
    <property type="entry name" value="REC"/>
    <property type="match status" value="1"/>
</dbReference>
<dbReference type="InterPro" id="IPR039420">
    <property type="entry name" value="WalR-like"/>
</dbReference>
<evidence type="ECO:0000313" key="8">
    <source>
        <dbReference type="EMBL" id="GAA3280949.1"/>
    </source>
</evidence>
<sequence length="227" mass="24059">MTGAAGPDAASAEQRLRIVLVDDHPVVRAGLRAMLAEDAGIRVVDEAGDGQDAIERVARSAAHGEPADLVLMDLQLGAGMDGVEATRRLRERHPDLPVLILTTYDTEADILAAVDAGASGYMLKDAAPTDIHRAIRDAAAGRTAVAPEVAARLMGRMRTGATSLSTREVELIELLAAGMSNKEIARRLFISVATVKTHLVHMYRKLGAENRTAAVAEARARGIIRSA</sequence>
<evidence type="ECO:0000256" key="3">
    <source>
        <dbReference type="ARBA" id="ARBA00023125"/>
    </source>
</evidence>
<dbReference type="PROSITE" id="PS50043">
    <property type="entry name" value="HTH_LUXR_2"/>
    <property type="match status" value="1"/>
</dbReference>